<name>A0A4C1VJM7_EUMVA</name>
<accession>A0A4C1VJM7</accession>
<dbReference type="EMBL" id="BGZK01000340">
    <property type="protein sequence ID" value="GBP37915.1"/>
    <property type="molecule type" value="Genomic_DNA"/>
</dbReference>
<reference evidence="1 2" key="1">
    <citation type="journal article" date="2019" name="Commun. Biol.">
        <title>The bagworm genome reveals a unique fibroin gene that provides high tensile strength.</title>
        <authorList>
            <person name="Kono N."/>
            <person name="Nakamura H."/>
            <person name="Ohtoshi R."/>
            <person name="Tomita M."/>
            <person name="Numata K."/>
            <person name="Arakawa K."/>
        </authorList>
    </citation>
    <scope>NUCLEOTIDE SEQUENCE [LARGE SCALE GENOMIC DNA]</scope>
</reference>
<dbReference type="OrthoDB" id="10017160at2759"/>
<dbReference type="AlphaFoldDB" id="A0A4C1VJM7"/>
<gene>
    <name evidence="1" type="ORF">EVAR_21451_1</name>
</gene>
<evidence type="ECO:0000313" key="2">
    <source>
        <dbReference type="Proteomes" id="UP000299102"/>
    </source>
</evidence>
<sequence length="149" mass="17284">MEYDVFSATEITDTQLRSLTNRALRTTLKRIKKSATVQIIRTDATKDEWSNITMQQAQQEDDDLKLSLKWLRPRIPKLVFKHGRVNLSNEFHNGGPSTAVDNKSIDALRHMIETDRHVTYHEIQIHIKSLKIPLGNQYDHNHELKGCPQ</sequence>
<proteinExistence type="predicted"/>
<organism evidence="1 2">
    <name type="scientific">Eumeta variegata</name>
    <name type="common">Bagworm moth</name>
    <name type="synonym">Eumeta japonica</name>
    <dbReference type="NCBI Taxonomy" id="151549"/>
    <lineage>
        <taxon>Eukaryota</taxon>
        <taxon>Metazoa</taxon>
        <taxon>Ecdysozoa</taxon>
        <taxon>Arthropoda</taxon>
        <taxon>Hexapoda</taxon>
        <taxon>Insecta</taxon>
        <taxon>Pterygota</taxon>
        <taxon>Neoptera</taxon>
        <taxon>Endopterygota</taxon>
        <taxon>Lepidoptera</taxon>
        <taxon>Glossata</taxon>
        <taxon>Ditrysia</taxon>
        <taxon>Tineoidea</taxon>
        <taxon>Psychidae</taxon>
        <taxon>Oiketicinae</taxon>
        <taxon>Eumeta</taxon>
    </lineage>
</organism>
<dbReference type="Proteomes" id="UP000299102">
    <property type="component" value="Unassembled WGS sequence"/>
</dbReference>
<comment type="caution">
    <text evidence="1">The sequence shown here is derived from an EMBL/GenBank/DDBJ whole genome shotgun (WGS) entry which is preliminary data.</text>
</comment>
<evidence type="ECO:0000313" key="1">
    <source>
        <dbReference type="EMBL" id="GBP37915.1"/>
    </source>
</evidence>
<protein>
    <submittedName>
        <fullName evidence="1">Uncharacterized protein</fullName>
    </submittedName>
</protein>
<keyword evidence="2" id="KW-1185">Reference proteome</keyword>